<reference evidence="2 3" key="1">
    <citation type="submission" date="2018-02" db="EMBL/GenBank/DDBJ databases">
        <title>Sphingobacterium KA21.</title>
        <authorList>
            <person name="Vasarhelyi B.M."/>
            <person name="Deshmukh S."/>
            <person name="Balint B."/>
            <person name="Kukolya J."/>
        </authorList>
    </citation>
    <scope>NUCLEOTIDE SEQUENCE [LARGE SCALE GENOMIC DNA]</scope>
    <source>
        <strain evidence="2 3">Ka21</strain>
    </source>
</reference>
<accession>A0ABR9T206</accession>
<keyword evidence="1" id="KW-0812">Transmembrane</keyword>
<name>A0ABR9T206_9SPHI</name>
<evidence type="ECO:0000313" key="2">
    <source>
        <dbReference type="EMBL" id="MBE8719363.1"/>
    </source>
</evidence>
<dbReference type="EMBL" id="PSKQ01000010">
    <property type="protein sequence ID" value="MBE8719363.1"/>
    <property type="molecule type" value="Genomic_DNA"/>
</dbReference>
<keyword evidence="3" id="KW-1185">Reference proteome</keyword>
<feature type="transmembrane region" description="Helical" evidence="1">
    <location>
        <begin position="6"/>
        <end position="28"/>
    </location>
</feature>
<sequence>MIIIAQYGLIIILSVFLVFHFLIILKIIPYSIVWSGRLKSDKEMYRFETVSILINLFFLLIILVQSSFLAIDFPRKVMTILLWIMTALFLFNTFGNAISKDRIEQRLFTPITILLTLFSLILALTN</sequence>
<keyword evidence="1" id="KW-1133">Transmembrane helix</keyword>
<evidence type="ECO:0000256" key="1">
    <source>
        <dbReference type="SAM" id="Phobius"/>
    </source>
</evidence>
<evidence type="ECO:0008006" key="4">
    <source>
        <dbReference type="Google" id="ProtNLM"/>
    </source>
</evidence>
<proteinExistence type="predicted"/>
<feature type="transmembrane region" description="Helical" evidence="1">
    <location>
        <begin position="107"/>
        <end position="125"/>
    </location>
</feature>
<comment type="caution">
    <text evidence="2">The sequence shown here is derived from an EMBL/GenBank/DDBJ whole genome shotgun (WGS) entry which is preliminary data.</text>
</comment>
<feature type="transmembrane region" description="Helical" evidence="1">
    <location>
        <begin position="49"/>
        <end position="71"/>
    </location>
</feature>
<organism evidence="2 3">
    <name type="scientific">Sphingobacterium pedocola</name>
    <dbReference type="NCBI Taxonomy" id="2082722"/>
    <lineage>
        <taxon>Bacteria</taxon>
        <taxon>Pseudomonadati</taxon>
        <taxon>Bacteroidota</taxon>
        <taxon>Sphingobacteriia</taxon>
        <taxon>Sphingobacteriales</taxon>
        <taxon>Sphingobacteriaceae</taxon>
        <taxon>Sphingobacterium</taxon>
    </lineage>
</organism>
<keyword evidence="1" id="KW-0472">Membrane</keyword>
<evidence type="ECO:0000313" key="3">
    <source>
        <dbReference type="Proteomes" id="UP000618319"/>
    </source>
</evidence>
<dbReference type="Proteomes" id="UP000618319">
    <property type="component" value="Unassembled WGS sequence"/>
</dbReference>
<protein>
    <recommendedName>
        <fullName evidence="4">DUF1304 domain-containing protein</fullName>
    </recommendedName>
</protein>
<feature type="transmembrane region" description="Helical" evidence="1">
    <location>
        <begin position="77"/>
        <end position="95"/>
    </location>
</feature>
<gene>
    <name evidence="2" type="ORF">C4F40_01290</name>
</gene>